<dbReference type="AlphaFoldDB" id="A0A7W9A5S3"/>
<proteinExistence type="predicted"/>
<evidence type="ECO:0000313" key="3">
    <source>
        <dbReference type="Proteomes" id="UP000548978"/>
    </source>
</evidence>
<name>A0A7W9A5S3_9CAUL</name>
<dbReference type="Proteomes" id="UP000548978">
    <property type="component" value="Unassembled WGS sequence"/>
</dbReference>
<comment type="caution">
    <text evidence="2">The sequence shown here is derived from an EMBL/GenBank/DDBJ whole genome shotgun (WGS) entry which is preliminary data.</text>
</comment>
<feature type="transmembrane region" description="Helical" evidence="1">
    <location>
        <begin position="12"/>
        <end position="35"/>
    </location>
</feature>
<sequence length="38" mass="4083">MNTMPVTMLMDRIGHVVLNVALLAAMPTALVAILVQSF</sequence>
<accession>A0A7W9A5S3</accession>
<organism evidence="2 3">
    <name type="scientific">Brevundimonas halotolerans</name>
    <dbReference type="NCBI Taxonomy" id="69670"/>
    <lineage>
        <taxon>Bacteria</taxon>
        <taxon>Pseudomonadati</taxon>
        <taxon>Pseudomonadota</taxon>
        <taxon>Alphaproteobacteria</taxon>
        <taxon>Caulobacterales</taxon>
        <taxon>Caulobacteraceae</taxon>
        <taxon>Brevundimonas</taxon>
    </lineage>
</organism>
<dbReference type="EMBL" id="JACIJB010000012">
    <property type="protein sequence ID" value="MBB5661535.1"/>
    <property type="molecule type" value="Genomic_DNA"/>
</dbReference>
<evidence type="ECO:0000313" key="2">
    <source>
        <dbReference type="EMBL" id="MBB5661535.1"/>
    </source>
</evidence>
<keyword evidence="1" id="KW-0812">Transmembrane</keyword>
<evidence type="ECO:0000256" key="1">
    <source>
        <dbReference type="SAM" id="Phobius"/>
    </source>
</evidence>
<reference evidence="2 3" key="1">
    <citation type="submission" date="2020-08" db="EMBL/GenBank/DDBJ databases">
        <title>Genomic Encyclopedia of Type Strains, Phase IV (KMG-IV): sequencing the most valuable type-strain genomes for metagenomic binning, comparative biology and taxonomic classification.</title>
        <authorList>
            <person name="Goeker M."/>
        </authorList>
    </citation>
    <scope>NUCLEOTIDE SEQUENCE [LARGE SCALE GENOMIC DNA]</scope>
    <source>
        <strain evidence="2 3">DSM 24448</strain>
    </source>
</reference>
<keyword evidence="3" id="KW-1185">Reference proteome</keyword>
<protein>
    <submittedName>
        <fullName evidence="2">Uncharacterized protein</fullName>
    </submittedName>
</protein>
<keyword evidence="1" id="KW-1133">Transmembrane helix</keyword>
<gene>
    <name evidence="2" type="ORF">FHS65_002298</name>
</gene>
<keyword evidence="1" id="KW-0472">Membrane</keyword>